<dbReference type="Proteomes" id="UP000078272">
    <property type="component" value="Unassembled WGS sequence"/>
</dbReference>
<organism evidence="2 3">
    <name type="scientific">Aureimonas ureilytica</name>
    <dbReference type="NCBI Taxonomy" id="401562"/>
    <lineage>
        <taxon>Bacteria</taxon>
        <taxon>Pseudomonadati</taxon>
        <taxon>Pseudomonadota</taxon>
        <taxon>Alphaproteobacteria</taxon>
        <taxon>Hyphomicrobiales</taxon>
        <taxon>Aurantimonadaceae</taxon>
        <taxon>Aureimonas</taxon>
    </lineage>
</organism>
<name>A0A175RAH3_9HYPH</name>
<dbReference type="Pfam" id="PF12844">
    <property type="entry name" value="HTH_19"/>
    <property type="match status" value="1"/>
</dbReference>
<evidence type="ECO:0000259" key="1">
    <source>
        <dbReference type="PROSITE" id="PS50943"/>
    </source>
</evidence>
<proteinExistence type="predicted"/>
<dbReference type="GO" id="GO:0003677">
    <property type="term" value="F:DNA binding"/>
    <property type="evidence" value="ECO:0007669"/>
    <property type="project" value="InterPro"/>
</dbReference>
<reference evidence="2 3" key="1">
    <citation type="journal article" date="2016" name="Front. Microbiol.">
        <title>Genomic Resource of Rice Seed Associated Bacteria.</title>
        <authorList>
            <person name="Midha S."/>
            <person name="Bansal K."/>
            <person name="Sharma S."/>
            <person name="Kumar N."/>
            <person name="Patil P.P."/>
            <person name="Chaudhry V."/>
            <person name="Patil P.B."/>
        </authorList>
    </citation>
    <scope>NUCLEOTIDE SEQUENCE [LARGE SCALE GENOMIC DNA]</scope>
    <source>
        <strain evidence="2 3">NS226</strain>
    </source>
</reference>
<dbReference type="RefSeq" id="WP_058634993.1">
    <property type="nucleotide sequence ID" value="NZ_LDPZ01000021.1"/>
</dbReference>
<accession>A0A175RAH3</accession>
<dbReference type="PATRIC" id="fig|401562.3.peg.1640"/>
<dbReference type="Gene3D" id="1.10.260.40">
    <property type="entry name" value="lambda repressor-like DNA-binding domains"/>
    <property type="match status" value="1"/>
</dbReference>
<dbReference type="InterPro" id="IPR010982">
    <property type="entry name" value="Lambda_DNA-bd_dom_sf"/>
</dbReference>
<dbReference type="AlphaFoldDB" id="A0A175RAH3"/>
<dbReference type="EMBL" id="LDPZ01000021">
    <property type="protein sequence ID" value="KTQ95611.1"/>
    <property type="molecule type" value="Genomic_DNA"/>
</dbReference>
<gene>
    <name evidence="2" type="ORF">NS226_10720</name>
</gene>
<protein>
    <submittedName>
        <fullName evidence="2">Cro/Cl family transcriptional regulator</fullName>
    </submittedName>
</protein>
<dbReference type="SUPFAM" id="SSF47413">
    <property type="entry name" value="lambda repressor-like DNA-binding domains"/>
    <property type="match status" value="1"/>
</dbReference>
<dbReference type="CDD" id="cd00093">
    <property type="entry name" value="HTH_XRE"/>
    <property type="match status" value="1"/>
</dbReference>
<comment type="caution">
    <text evidence="2">The sequence shown here is derived from an EMBL/GenBank/DDBJ whole genome shotgun (WGS) entry which is preliminary data.</text>
</comment>
<sequence length="98" mass="11559">MAVQTILKDAKRQRLREEGGAWLKKQREEAGLTQKDLSEILELKIYTFISQIELGRGKIPSDRYKEWAKALGLDEYEFAKKILYYYEPSIYELVISKK</sequence>
<evidence type="ECO:0000313" key="3">
    <source>
        <dbReference type="Proteomes" id="UP000078272"/>
    </source>
</evidence>
<dbReference type="SMART" id="SM00530">
    <property type="entry name" value="HTH_XRE"/>
    <property type="match status" value="1"/>
</dbReference>
<dbReference type="InterPro" id="IPR001387">
    <property type="entry name" value="Cro/C1-type_HTH"/>
</dbReference>
<dbReference type="OrthoDB" id="5462911at2"/>
<feature type="domain" description="HTH cro/C1-type" evidence="1">
    <location>
        <begin position="23"/>
        <end position="78"/>
    </location>
</feature>
<evidence type="ECO:0000313" key="2">
    <source>
        <dbReference type="EMBL" id="KTQ95611.1"/>
    </source>
</evidence>
<dbReference type="PROSITE" id="PS50943">
    <property type="entry name" value="HTH_CROC1"/>
    <property type="match status" value="1"/>
</dbReference>